<sequence>MAEEAGHRELWTPPPCPWLMVSDEDENLTLHSPTGEQLQIVIPPELPQEIEHCCYGWLILIHKGVEHKKHDEHWFSLWNPLTDDRIHLPAFSIEPQQEESSSCNCRCILSSPPGNDDCMVIVIETKTPCFVFCRIGDKQWTVQPMPIDSEKYVSGLGFPFSPVICNGRLYFHTMNYDSRELFVFGIKSDHLELSIAGMEIPWGERASVKRIDLVESFGEIYAINQGRKGVYGCPDLQRVISLELYKLDLPRKEWIKVESFKDSVFFVSLDDNSLSCPAVGLEGNHVYYNTIYSFNMEDKTVSISSPHSKIKIQKSEYVYIRSFYIMPDTDSMSSYVERQISGSRKIKPEILRDTGSHKEEVAEAEFAYFGKLPSDVQSMIAKCLGLHDYMSFRVANKMCRLAAPPIRSSLPPLVTYDSLCNFIDPTCCKKYPIIIPNNEMKDVIMCYSSDGWCVMLQGEDSIFLWNPFTNKTIMLPNLPHKCRAIAACGFSTSPNSSDCVIVLLCDVELIIYIDFICLKDKQWKSIYASSFGRDTKICYDNNLSFYDGNFYFFTKHGKLGAVYLNGEGSASAHVREFKLPFSWPHFHHVFLCLLECDGKLLSVSVDSFGKWVRVFRLLDSKNRWKEVRDLGNHTLYISRLSSFSKPATLGMKNRVYLPRYYGKSVVYYSLDSRKFHCHSSEDILEDLDATKEQFFCGWVETKY</sequence>
<dbReference type="Proteomes" id="UP001054252">
    <property type="component" value="Unassembled WGS sequence"/>
</dbReference>
<dbReference type="AlphaFoldDB" id="A0AAV5HLH6"/>
<comment type="caution">
    <text evidence="2">The sequence shown here is derived from an EMBL/GenBank/DDBJ whole genome shotgun (WGS) entry which is preliminary data.</text>
</comment>
<organism evidence="2 3">
    <name type="scientific">Rubroshorea leprosula</name>
    <dbReference type="NCBI Taxonomy" id="152421"/>
    <lineage>
        <taxon>Eukaryota</taxon>
        <taxon>Viridiplantae</taxon>
        <taxon>Streptophyta</taxon>
        <taxon>Embryophyta</taxon>
        <taxon>Tracheophyta</taxon>
        <taxon>Spermatophyta</taxon>
        <taxon>Magnoliopsida</taxon>
        <taxon>eudicotyledons</taxon>
        <taxon>Gunneridae</taxon>
        <taxon>Pentapetalae</taxon>
        <taxon>rosids</taxon>
        <taxon>malvids</taxon>
        <taxon>Malvales</taxon>
        <taxon>Dipterocarpaceae</taxon>
        <taxon>Rubroshorea</taxon>
    </lineage>
</organism>
<accession>A0AAV5HLH6</accession>
<keyword evidence="3" id="KW-1185">Reference proteome</keyword>
<dbReference type="InterPro" id="IPR005174">
    <property type="entry name" value="KIB1-4_b-propeller"/>
</dbReference>
<feature type="domain" description="KIB1-4 beta-propeller" evidence="1">
    <location>
        <begin position="49"/>
        <end position="295"/>
    </location>
</feature>
<dbReference type="EMBL" id="BPVZ01000001">
    <property type="protein sequence ID" value="GKU86519.1"/>
    <property type="molecule type" value="Genomic_DNA"/>
</dbReference>
<reference evidence="2 3" key="1">
    <citation type="journal article" date="2021" name="Commun. Biol.">
        <title>The genome of Shorea leprosula (Dipterocarpaceae) highlights the ecological relevance of drought in aseasonal tropical rainforests.</title>
        <authorList>
            <person name="Ng K.K.S."/>
            <person name="Kobayashi M.J."/>
            <person name="Fawcett J.A."/>
            <person name="Hatakeyama M."/>
            <person name="Paape T."/>
            <person name="Ng C.H."/>
            <person name="Ang C.C."/>
            <person name="Tnah L.H."/>
            <person name="Lee C.T."/>
            <person name="Nishiyama T."/>
            <person name="Sese J."/>
            <person name="O'Brien M.J."/>
            <person name="Copetti D."/>
            <person name="Mohd Noor M.I."/>
            <person name="Ong R.C."/>
            <person name="Putra M."/>
            <person name="Sireger I.Z."/>
            <person name="Indrioko S."/>
            <person name="Kosugi Y."/>
            <person name="Izuno A."/>
            <person name="Isagi Y."/>
            <person name="Lee S.L."/>
            <person name="Shimizu K.K."/>
        </authorList>
    </citation>
    <scope>NUCLEOTIDE SEQUENCE [LARGE SCALE GENOMIC DNA]</scope>
    <source>
        <strain evidence="2">214</strain>
    </source>
</reference>
<name>A0AAV5HLH6_9ROSI</name>
<proteinExistence type="predicted"/>
<protein>
    <recommendedName>
        <fullName evidence="1">KIB1-4 beta-propeller domain-containing protein</fullName>
    </recommendedName>
</protein>
<dbReference type="PANTHER" id="PTHR33127">
    <property type="entry name" value="TRANSMEMBRANE PROTEIN"/>
    <property type="match status" value="1"/>
</dbReference>
<dbReference type="Pfam" id="PF03478">
    <property type="entry name" value="Beta-prop_KIB1-4"/>
    <property type="match status" value="2"/>
</dbReference>
<evidence type="ECO:0000313" key="3">
    <source>
        <dbReference type="Proteomes" id="UP001054252"/>
    </source>
</evidence>
<feature type="domain" description="KIB1-4 beta-propeller" evidence="1">
    <location>
        <begin position="429"/>
        <end position="657"/>
    </location>
</feature>
<evidence type="ECO:0000313" key="2">
    <source>
        <dbReference type="EMBL" id="GKU86519.1"/>
    </source>
</evidence>
<evidence type="ECO:0000259" key="1">
    <source>
        <dbReference type="Pfam" id="PF03478"/>
    </source>
</evidence>
<gene>
    <name evidence="2" type="ORF">SLEP1_g1031</name>
</gene>
<dbReference type="PANTHER" id="PTHR33127:SF35">
    <property type="entry name" value="F-BOX DOMAIN-CONTAINING PROTEIN"/>
    <property type="match status" value="1"/>
</dbReference>